<reference evidence="1" key="1">
    <citation type="submission" date="2021-10" db="EMBL/GenBank/DDBJ databases">
        <title>Psilocybe cubensis genome.</title>
        <authorList>
            <person name="Mckernan K.J."/>
            <person name="Crawford S."/>
            <person name="Trippe A."/>
            <person name="Kane L.T."/>
            <person name="Mclaughlin S."/>
        </authorList>
    </citation>
    <scope>NUCLEOTIDE SEQUENCE</scope>
    <source>
        <strain evidence="1">MGC-MH-2018</strain>
    </source>
</reference>
<organism evidence="1 2">
    <name type="scientific">Psilocybe cubensis</name>
    <name type="common">Psychedelic mushroom</name>
    <name type="synonym">Stropharia cubensis</name>
    <dbReference type="NCBI Taxonomy" id="181762"/>
    <lineage>
        <taxon>Eukaryota</taxon>
        <taxon>Fungi</taxon>
        <taxon>Dikarya</taxon>
        <taxon>Basidiomycota</taxon>
        <taxon>Agaricomycotina</taxon>
        <taxon>Agaricomycetes</taxon>
        <taxon>Agaricomycetidae</taxon>
        <taxon>Agaricales</taxon>
        <taxon>Agaricineae</taxon>
        <taxon>Strophariaceae</taxon>
        <taxon>Psilocybe</taxon>
    </lineage>
</organism>
<evidence type="ECO:0000313" key="2">
    <source>
        <dbReference type="Proteomes" id="UP000664032"/>
    </source>
</evidence>
<proteinExistence type="predicted"/>
<comment type="caution">
    <text evidence="1">The sequence shown here is derived from an EMBL/GenBank/DDBJ whole genome shotgun (WGS) entry which is preliminary data.</text>
</comment>
<protein>
    <submittedName>
        <fullName evidence="1">Uncharacterized protein</fullName>
    </submittedName>
</protein>
<dbReference type="EMBL" id="JAFIQS020000009">
    <property type="protein sequence ID" value="KAH9478090.1"/>
    <property type="molecule type" value="Genomic_DNA"/>
</dbReference>
<evidence type="ECO:0000313" key="1">
    <source>
        <dbReference type="EMBL" id="KAH9478090.1"/>
    </source>
</evidence>
<gene>
    <name evidence="1" type="ORF">JR316_0010328</name>
</gene>
<accession>A0ACB8GQS6</accession>
<keyword evidence="2" id="KW-1185">Reference proteome</keyword>
<sequence length="224" mass="22812">MTDAAAAERSTSRGRETFSTGRGGIGNIRQASASRDARPTTGPDDFSVTRGREPAPVYGAAAGGGGGAQVFSTGRGGAGNLRSPSRTPRDIREAAQAEAAEQEVIREYVASQEFAVKSSGRGGIGNINRSRSRGPHSALDIDLDAAPSHSHSHSHSHSPTRPLSGAAPTTGPGKFSTGRGGAGNILNEHAHAHAHVSAEVADEEERRRALASVHASANNGGGGV</sequence>
<dbReference type="Proteomes" id="UP000664032">
    <property type="component" value="Unassembled WGS sequence"/>
</dbReference>
<name>A0ACB8GQS6_PSICU</name>